<keyword evidence="2 6" id="KW-0698">rRNA processing</keyword>
<evidence type="ECO:0000313" key="9">
    <source>
        <dbReference type="EMBL" id="GAA0852032.1"/>
    </source>
</evidence>
<dbReference type="PROSITE" id="PS01261">
    <property type="entry name" value="UPF0020"/>
    <property type="match status" value="1"/>
</dbReference>
<comment type="catalytic activity">
    <reaction evidence="6">
        <text>guanosine(2069) in 23S rRNA + S-adenosyl-L-methionine = N(2)-methylguanosine(2069) in 23S rRNA + S-adenosyl-L-homocysteine + H(+)</text>
        <dbReference type="Rhea" id="RHEA:43772"/>
        <dbReference type="Rhea" id="RHEA-COMP:10688"/>
        <dbReference type="Rhea" id="RHEA-COMP:10689"/>
        <dbReference type="ChEBI" id="CHEBI:15378"/>
        <dbReference type="ChEBI" id="CHEBI:57856"/>
        <dbReference type="ChEBI" id="CHEBI:59789"/>
        <dbReference type="ChEBI" id="CHEBI:74269"/>
        <dbReference type="ChEBI" id="CHEBI:74481"/>
        <dbReference type="EC" id="2.1.1.264"/>
    </reaction>
</comment>
<dbReference type="Pfam" id="PF02926">
    <property type="entry name" value="THUMP"/>
    <property type="match status" value="1"/>
</dbReference>
<reference evidence="9 10" key="1">
    <citation type="journal article" date="2019" name="Int. J. Syst. Evol. Microbiol.">
        <title>The Global Catalogue of Microorganisms (GCM) 10K type strain sequencing project: providing services to taxonomists for standard genome sequencing and annotation.</title>
        <authorList>
            <consortium name="The Broad Institute Genomics Platform"/>
            <consortium name="The Broad Institute Genome Sequencing Center for Infectious Disease"/>
            <person name="Wu L."/>
            <person name="Ma J."/>
        </authorList>
    </citation>
    <scope>NUCLEOTIDE SEQUENCE [LARGE SCALE GENOMIC DNA]</scope>
    <source>
        <strain evidence="9 10">JCM 15896</strain>
    </source>
</reference>
<evidence type="ECO:0000256" key="1">
    <source>
        <dbReference type="ARBA" id="ARBA00022490"/>
    </source>
</evidence>
<gene>
    <name evidence="9" type="primary">rlmKL</name>
    <name evidence="6" type="synonym">rlmL</name>
    <name evidence="9" type="ORF">GCM10009114_00890</name>
</gene>
<keyword evidence="3 6" id="KW-0489">Methyltransferase</keyword>
<dbReference type="SMART" id="SM00981">
    <property type="entry name" value="THUMP"/>
    <property type="match status" value="1"/>
</dbReference>
<dbReference type="PIRSF" id="PIRSF037618">
    <property type="entry name" value="RNA_Mtase_bacteria_prd"/>
    <property type="match status" value="1"/>
</dbReference>
<dbReference type="EC" id="2.1.1.264" evidence="6"/>
<dbReference type="InterPro" id="IPR004114">
    <property type="entry name" value="THUMP_dom"/>
</dbReference>
<dbReference type="InterPro" id="IPR029063">
    <property type="entry name" value="SAM-dependent_MTases_sf"/>
</dbReference>
<dbReference type="Pfam" id="PF22020">
    <property type="entry name" value="RlmL_1st"/>
    <property type="match status" value="1"/>
</dbReference>
<feature type="domain" description="THUMP" evidence="8">
    <location>
        <begin position="14"/>
        <end position="125"/>
    </location>
</feature>
<dbReference type="Gene3D" id="3.40.50.150">
    <property type="entry name" value="Vaccinia Virus protein VP39"/>
    <property type="match status" value="2"/>
</dbReference>
<dbReference type="PROSITE" id="PS51165">
    <property type="entry name" value="THUMP"/>
    <property type="match status" value="1"/>
</dbReference>
<dbReference type="EC" id="2.1.1.173" evidence="6"/>
<dbReference type="Pfam" id="PF10672">
    <property type="entry name" value="Methyltrans_SAM"/>
    <property type="match status" value="1"/>
</dbReference>
<dbReference type="PANTHER" id="PTHR47313">
    <property type="entry name" value="RIBOSOMAL RNA LARGE SUBUNIT METHYLTRANSFERASE K/L"/>
    <property type="match status" value="1"/>
</dbReference>
<keyword evidence="4 6" id="KW-0808">Transferase</keyword>
<dbReference type="SUPFAM" id="SSF53335">
    <property type="entry name" value="S-adenosyl-L-methionine-dependent methyltransferases"/>
    <property type="match status" value="2"/>
</dbReference>
<keyword evidence="1 6" id="KW-0963">Cytoplasm</keyword>
<dbReference type="InterPro" id="IPR017244">
    <property type="entry name" value="23SrRNA_methyltr_KL"/>
</dbReference>
<dbReference type="InterPro" id="IPR000241">
    <property type="entry name" value="RlmKL-like_Mtase"/>
</dbReference>
<dbReference type="Proteomes" id="UP001500359">
    <property type="component" value="Unassembled WGS sequence"/>
</dbReference>
<evidence type="ECO:0000256" key="2">
    <source>
        <dbReference type="ARBA" id="ARBA00022552"/>
    </source>
</evidence>
<sequence length="671" mass="76403">MRPGQVYLDGDLKDVYTLCLWSRLGNRVLVKLAEGKIDSAEDLYEVASQVNWTQQFSLQDTFVIDFVGTNRTINNTQFGALKIKDAIVDQFNHRLGERPSVEKRGASIRFQARVRRENCAIYLDASGQSLHQRQYRQHTGLAPLKEHLACAMLMRSGWADDMQKPLFDPMCGSGTIAIEAALMASNKAPGLGRSKWGFDHWQTHDAQLWSSCVESAKQAVTEVTTPIYANDTDRRVLNHAKQNADSADVMADIRFFHSDATKLQIDDKPGYIVSNPPYGERLNELTELLPVFQQWGVHLKSHFQDWNMCLLTANRDILKQLKLTSKKHYSMNNGAIECQLVTYELDDKNCEVRESVKSDSDFANRLSKNIKGLARWLKKQNTDCYRLYDADLPEYNVAIDRYGDWLVVQEYAAPKDIPEQKARKRLHEVLLSLPEVTGIPAENIVLKTRQKQKGTNQYQKVAEKQTSIIVHENGAKFTVNLSDYLDTGLFLDHRITREMIQQRSKHKDVLNLFAYTGSVSVHAGLGGAKSVTTVDMSNTYINWAKQNVQLNGISTANHFIQADCLDWLSKHDQRYDLIFIDPPSFSNSKRMDNTWDVQRDHIGLLKNALSCLNPDGEIIFSNNLRQFKLDYDSLADMGVTVTDIGKQTIPEDFKRNPKIHHCWILKVTNGN</sequence>
<dbReference type="CDD" id="cd02440">
    <property type="entry name" value="AdoMet_MTases"/>
    <property type="match status" value="2"/>
</dbReference>
<comment type="similarity">
    <text evidence="6">Belongs to the methyltransferase superfamily. RlmKL family.</text>
</comment>
<comment type="catalytic activity">
    <reaction evidence="6">
        <text>guanosine(2445) in 23S rRNA + S-adenosyl-L-methionine = N(2)-methylguanosine(2445) in 23S rRNA + S-adenosyl-L-homocysteine + H(+)</text>
        <dbReference type="Rhea" id="RHEA:42740"/>
        <dbReference type="Rhea" id="RHEA-COMP:10215"/>
        <dbReference type="Rhea" id="RHEA-COMP:10216"/>
        <dbReference type="ChEBI" id="CHEBI:15378"/>
        <dbReference type="ChEBI" id="CHEBI:57856"/>
        <dbReference type="ChEBI" id="CHEBI:59789"/>
        <dbReference type="ChEBI" id="CHEBI:74269"/>
        <dbReference type="ChEBI" id="CHEBI:74481"/>
        <dbReference type="EC" id="2.1.1.173"/>
    </reaction>
</comment>
<dbReference type="Gene3D" id="3.30.2130.30">
    <property type="match status" value="1"/>
</dbReference>
<evidence type="ECO:0000256" key="6">
    <source>
        <dbReference type="HAMAP-Rule" id="MF_01858"/>
    </source>
</evidence>
<comment type="caution">
    <text evidence="9">The sequence shown here is derived from an EMBL/GenBank/DDBJ whole genome shotgun (WGS) entry which is preliminary data.</text>
</comment>
<dbReference type="Pfam" id="PF01170">
    <property type="entry name" value="UPF0020"/>
    <property type="match status" value="1"/>
</dbReference>
<comment type="function">
    <text evidence="6">Specifically methylates the guanine in position 2445 (m2G2445) and the guanine in position 2069 (m7G2069) of 23S rRNA.</text>
</comment>
<evidence type="ECO:0000256" key="4">
    <source>
        <dbReference type="ARBA" id="ARBA00022679"/>
    </source>
</evidence>
<dbReference type="HAMAP" id="MF_01858">
    <property type="entry name" value="23SrRNA_methyltr_KL"/>
    <property type="match status" value="1"/>
</dbReference>
<dbReference type="InterPro" id="IPR054170">
    <property type="entry name" value="RlmL_1st"/>
</dbReference>
<evidence type="ECO:0000256" key="7">
    <source>
        <dbReference type="PROSITE-ProRule" id="PRU00529"/>
    </source>
</evidence>
<dbReference type="EMBL" id="BAAAFD010000001">
    <property type="protein sequence ID" value="GAA0852032.1"/>
    <property type="molecule type" value="Genomic_DNA"/>
</dbReference>
<evidence type="ECO:0000259" key="8">
    <source>
        <dbReference type="PROSITE" id="PS51165"/>
    </source>
</evidence>
<evidence type="ECO:0000256" key="3">
    <source>
        <dbReference type="ARBA" id="ARBA00022603"/>
    </source>
</evidence>
<dbReference type="Gene3D" id="3.30.750.80">
    <property type="entry name" value="RNA methyltransferase domain (HRMD) like"/>
    <property type="match status" value="1"/>
</dbReference>
<name>A0ABN1LBU2_9ALTE</name>
<keyword evidence="5 6" id="KW-0949">S-adenosyl-L-methionine</keyword>
<protein>
    <recommendedName>
        <fullName evidence="6">Ribosomal RNA large subunit methyltransferase K/L</fullName>
    </recommendedName>
    <domain>
        <recommendedName>
            <fullName evidence="6">23S rRNA m2G2445 methyltransferase</fullName>
            <ecNumber evidence="6">2.1.1.173</ecNumber>
        </recommendedName>
        <alternativeName>
            <fullName evidence="6">rRNA (guanine-N(2)-)-methyltransferase RlmL</fullName>
        </alternativeName>
    </domain>
    <domain>
        <recommendedName>
            <fullName evidence="6">23S rRNA m7G2069 methyltransferase</fullName>
            <ecNumber evidence="6">2.1.1.264</ecNumber>
        </recommendedName>
        <alternativeName>
            <fullName evidence="6">rRNA (guanine-N(7)-)-methyltransferase RlmK</fullName>
        </alternativeName>
    </domain>
</protein>
<keyword evidence="7" id="KW-0694">RNA-binding</keyword>
<evidence type="ECO:0000313" key="10">
    <source>
        <dbReference type="Proteomes" id="UP001500359"/>
    </source>
</evidence>
<dbReference type="InterPro" id="IPR019614">
    <property type="entry name" value="SAM-dep_methyl-trfase"/>
</dbReference>
<keyword evidence="10" id="KW-1185">Reference proteome</keyword>
<dbReference type="NCBIfam" id="NF008748">
    <property type="entry name" value="PRK11783.1"/>
    <property type="match status" value="1"/>
</dbReference>
<dbReference type="InterPro" id="IPR053943">
    <property type="entry name" value="RlmKL-like_Mtase_CS"/>
</dbReference>
<evidence type="ECO:0000256" key="5">
    <source>
        <dbReference type="ARBA" id="ARBA00022691"/>
    </source>
</evidence>
<dbReference type="PANTHER" id="PTHR47313:SF1">
    <property type="entry name" value="RIBOSOMAL RNA LARGE SUBUNIT METHYLTRANSFERASE K_L"/>
    <property type="match status" value="1"/>
</dbReference>
<dbReference type="InterPro" id="IPR002052">
    <property type="entry name" value="DNA_methylase_N6_adenine_CS"/>
</dbReference>
<organism evidence="9 10">
    <name type="scientific">Aliiglaciecola litoralis</name>
    <dbReference type="NCBI Taxonomy" id="582857"/>
    <lineage>
        <taxon>Bacteria</taxon>
        <taxon>Pseudomonadati</taxon>
        <taxon>Pseudomonadota</taxon>
        <taxon>Gammaproteobacteria</taxon>
        <taxon>Alteromonadales</taxon>
        <taxon>Alteromonadaceae</taxon>
        <taxon>Aliiglaciecola</taxon>
    </lineage>
</organism>
<proteinExistence type="inferred from homology"/>
<dbReference type="PROSITE" id="PS00092">
    <property type="entry name" value="N6_MTASE"/>
    <property type="match status" value="1"/>
</dbReference>
<accession>A0ABN1LBU2</accession>
<comment type="subcellular location">
    <subcellularLocation>
        <location evidence="6">Cytoplasm</location>
    </subcellularLocation>
</comment>
<dbReference type="CDD" id="cd11715">
    <property type="entry name" value="THUMP_AdoMetMT"/>
    <property type="match status" value="1"/>
</dbReference>